<dbReference type="AlphaFoldDB" id="A0A9D4ZEW1"/>
<feature type="compositionally biased region" description="Acidic residues" evidence="1">
    <location>
        <begin position="27"/>
        <end position="47"/>
    </location>
</feature>
<proteinExistence type="predicted"/>
<feature type="non-terminal residue" evidence="2">
    <location>
        <position position="1"/>
    </location>
</feature>
<evidence type="ECO:0000256" key="1">
    <source>
        <dbReference type="SAM" id="MobiDB-lite"/>
    </source>
</evidence>
<feature type="region of interest" description="Disordered" evidence="1">
    <location>
        <begin position="1"/>
        <end position="65"/>
    </location>
</feature>
<organism evidence="2 3">
    <name type="scientific">Adiantum capillus-veneris</name>
    <name type="common">Maidenhair fern</name>
    <dbReference type="NCBI Taxonomy" id="13818"/>
    <lineage>
        <taxon>Eukaryota</taxon>
        <taxon>Viridiplantae</taxon>
        <taxon>Streptophyta</taxon>
        <taxon>Embryophyta</taxon>
        <taxon>Tracheophyta</taxon>
        <taxon>Polypodiopsida</taxon>
        <taxon>Polypodiidae</taxon>
        <taxon>Polypodiales</taxon>
        <taxon>Pteridineae</taxon>
        <taxon>Pteridaceae</taxon>
        <taxon>Vittarioideae</taxon>
        <taxon>Adiantum</taxon>
    </lineage>
</organism>
<evidence type="ECO:0000313" key="3">
    <source>
        <dbReference type="Proteomes" id="UP000886520"/>
    </source>
</evidence>
<reference evidence="2" key="1">
    <citation type="submission" date="2021-01" db="EMBL/GenBank/DDBJ databases">
        <title>Adiantum capillus-veneris genome.</title>
        <authorList>
            <person name="Fang Y."/>
            <person name="Liao Q."/>
        </authorList>
    </citation>
    <scope>NUCLEOTIDE SEQUENCE</scope>
    <source>
        <strain evidence="2">H3</strain>
        <tissue evidence="2">Leaf</tissue>
    </source>
</reference>
<dbReference type="EMBL" id="JABFUD020000012">
    <property type="protein sequence ID" value="KAI5072908.1"/>
    <property type="molecule type" value="Genomic_DNA"/>
</dbReference>
<dbReference type="Proteomes" id="UP000886520">
    <property type="component" value="Chromosome 12"/>
</dbReference>
<sequence length="265" mass="30022">GTMTRSRKSDRDSDVPRHSTPSLQHNEEEEGSPASSDEEEKEEEEEAGASGQRRRSGSPSNSAGSDLWNSECTDLLIAEYTYWLVSRGSVGKQEWQLIVERLNKFECNRAGARPSEAIRGCKDKMERLKRAYIGAMRRGDTQWPFYEQMRIVFHVLCNPTQSDVNLKVPISICNPPMKRLHDCDGDVGDKGAPHSQKLLSQRAARHHSEGECSRKRKAGSVFEAIEMFRDVYARGALENLKFYEEVVSKFSEINAAFSKYVAKQK</sequence>
<name>A0A9D4ZEW1_ADICA</name>
<evidence type="ECO:0000313" key="2">
    <source>
        <dbReference type="EMBL" id="KAI5072908.1"/>
    </source>
</evidence>
<accession>A0A9D4ZEW1</accession>
<protein>
    <submittedName>
        <fullName evidence="2">Uncharacterized protein</fullName>
    </submittedName>
</protein>
<keyword evidence="3" id="KW-1185">Reference proteome</keyword>
<feature type="compositionally biased region" description="Basic and acidic residues" evidence="1">
    <location>
        <begin position="7"/>
        <end position="17"/>
    </location>
</feature>
<comment type="caution">
    <text evidence="2">The sequence shown here is derived from an EMBL/GenBank/DDBJ whole genome shotgun (WGS) entry which is preliminary data.</text>
</comment>
<gene>
    <name evidence="2" type="ORF">GOP47_0013014</name>
</gene>
<dbReference type="OrthoDB" id="2008095at2759"/>